<dbReference type="PROSITE" id="PS00671">
    <property type="entry name" value="D_2_HYDROXYACID_DH_3"/>
    <property type="match status" value="1"/>
</dbReference>
<dbReference type="EMBL" id="CP003060">
    <property type="protein sequence ID" value="AEP28750.1"/>
    <property type="molecule type" value="Genomic_DNA"/>
</dbReference>
<dbReference type="Pfam" id="PF00389">
    <property type="entry name" value="2-Hacid_dh"/>
    <property type="match status" value="1"/>
</dbReference>
<dbReference type="GO" id="GO:0006564">
    <property type="term" value="P:L-serine biosynthetic process"/>
    <property type="evidence" value="ECO:0007669"/>
    <property type="project" value="UniProtKB-ARBA"/>
</dbReference>
<evidence type="ECO:0000256" key="3">
    <source>
        <dbReference type="ARBA" id="ARBA00023027"/>
    </source>
</evidence>
<sequence>MRRIVFLDSATFADGIRIPSPDFAHKWTNFDKTNAEQTLERAQGANLIITNKVKFDKALMSQLPQLEHIAITATGTNCVDLKVATELGIKVSNVPGYATRSVSEHVMSLILSLRRHLFNFQADIASGKWQASQQFCFHNEPISDLHGSTLGLIGTGAIAQQVGLHAKAFGMRVIFHSVSGRKELKGESLVSLHDLLANADIVSLHCPLTPATENLINADCLKLMRNNALLINTARGSIVDLEALQEALLHKEIAGAGLDVAPQEPPPNSSVIMQLNAMLNCIVTPHVAWASQQASQALMNQVVTNLNAFVSGQSINIVN</sequence>
<dbReference type="PANTHER" id="PTHR43761">
    <property type="entry name" value="D-ISOMER SPECIFIC 2-HYDROXYACID DEHYDROGENASE FAMILY PROTEIN (AFU_ORTHOLOGUE AFUA_1G13630)"/>
    <property type="match status" value="1"/>
</dbReference>
<dbReference type="PROSITE" id="PS00670">
    <property type="entry name" value="D_2_HYDROXYACID_DH_2"/>
    <property type="match status" value="1"/>
</dbReference>
<accession>G4QEI7</accession>
<dbReference type="SUPFAM" id="SSF51735">
    <property type="entry name" value="NAD(P)-binding Rossmann-fold domains"/>
    <property type="match status" value="1"/>
</dbReference>
<evidence type="ECO:0000256" key="2">
    <source>
        <dbReference type="ARBA" id="ARBA00023002"/>
    </source>
</evidence>
<proteinExistence type="inferred from homology"/>
<dbReference type="Proteomes" id="UP000009282">
    <property type="component" value="Chromosome"/>
</dbReference>
<dbReference type="InterPro" id="IPR050418">
    <property type="entry name" value="D-iso_2-hydroxyacid_DH_PdxB"/>
</dbReference>
<dbReference type="eggNOG" id="COG1052">
    <property type="taxonomic scope" value="Bacteria"/>
</dbReference>
<reference evidence="7 8" key="1">
    <citation type="journal article" date="2011" name="J. Bacteriol.">
        <title>Complete genome sequence of seawater bacterium Glaciecola nitratireducens FR1064T.</title>
        <authorList>
            <person name="Bian F."/>
            <person name="Qin Q.L."/>
            <person name="Xie B.B."/>
            <person name="Shu Y.L."/>
            <person name="Zhang X.Y."/>
            <person name="Yu Y."/>
            <person name="Chen B."/>
            <person name="Chen X.L."/>
            <person name="Zhou B.C."/>
            <person name="Zhang Y.Z."/>
        </authorList>
    </citation>
    <scope>NUCLEOTIDE SEQUENCE [LARGE SCALE GENOMIC DNA]</scope>
    <source>
        <strain evidence="8">JCM 12485 / KCTC 12276 / FR1064</strain>
    </source>
</reference>
<gene>
    <name evidence="7" type="ordered locus">GNIT_0596</name>
</gene>
<dbReference type="KEGG" id="gni:GNIT_0596"/>
<dbReference type="HOGENOM" id="CLU_019796_1_3_6"/>
<dbReference type="GO" id="GO:0051287">
    <property type="term" value="F:NAD binding"/>
    <property type="evidence" value="ECO:0007669"/>
    <property type="project" value="InterPro"/>
</dbReference>
<evidence type="ECO:0000313" key="7">
    <source>
        <dbReference type="EMBL" id="AEP28750.1"/>
    </source>
</evidence>
<dbReference type="OrthoDB" id="9805416at2"/>
<dbReference type="FunFam" id="3.40.50.720:FF:000041">
    <property type="entry name" value="D-3-phosphoglycerate dehydrogenase"/>
    <property type="match status" value="1"/>
</dbReference>
<dbReference type="SUPFAM" id="SSF52283">
    <property type="entry name" value="Formate/glycerate dehydrogenase catalytic domain-like"/>
    <property type="match status" value="1"/>
</dbReference>
<evidence type="ECO:0000256" key="4">
    <source>
        <dbReference type="RuleBase" id="RU003719"/>
    </source>
</evidence>
<dbReference type="AlphaFoldDB" id="G4QEI7"/>
<dbReference type="GO" id="GO:0047545">
    <property type="term" value="F:(S)-2-hydroxyglutarate dehydrogenase activity"/>
    <property type="evidence" value="ECO:0007669"/>
    <property type="project" value="UniProtKB-ARBA"/>
</dbReference>
<dbReference type="InterPro" id="IPR006139">
    <property type="entry name" value="D-isomer_2_OHA_DH_cat_dom"/>
</dbReference>
<keyword evidence="8" id="KW-1185">Reference proteome</keyword>
<dbReference type="GO" id="GO:0004617">
    <property type="term" value="F:phosphoglycerate dehydrogenase activity"/>
    <property type="evidence" value="ECO:0007669"/>
    <property type="project" value="UniProtKB-ARBA"/>
</dbReference>
<dbReference type="Gene3D" id="3.40.50.720">
    <property type="entry name" value="NAD(P)-binding Rossmann-like Domain"/>
    <property type="match status" value="2"/>
</dbReference>
<keyword evidence="3" id="KW-0520">NAD</keyword>
<dbReference type="CDD" id="cd12162">
    <property type="entry name" value="2-Hacid_dh_4"/>
    <property type="match status" value="1"/>
</dbReference>
<feature type="domain" description="D-isomer specific 2-hydroxyacid dehydrogenase catalytic" evidence="5">
    <location>
        <begin position="29"/>
        <end position="319"/>
    </location>
</feature>
<feature type="domain" description="D-isomer specific 2-hydroxyacid dehydrogenase NAD-binding" evidence="6">
    <location>
        <begin position="107"/>
        <end position="288"/>
    </location>
</feature>
<organism evidence="7 8">
    <name type="scientific">Glaciecola nitratireducens (strain JCM 12485 / KCTC 12276 / FR1064)</name>
    <dbReference type="NCBI Taxonomy" id="1085623"/>
    <lineage>
        <taxon>Bacteria</taxon>
        <taxon>Pseudomonadati</taxon>
        <taxon>Pseudomonadota</taxon>
        <taxon>Gammaproteobacteria</taxon>
        <taxon>Alteromonadales</taxon>
        <taxon>Alteromonadaceae</taxon>
        <taxon>Brumicola</taxon>
    </lineage>
</organism>
<evidence type="ECO:0000259" key="5">
    <source>
        <dbReference type="Pfam" id="PF00389"/>
    </source>
</evidence>
<keyword evidence="2 4" id="KW-0560">Oxidoreductase</keyword>
<dbReference type="Pfam" id="PF02826">
    <property type="entry name" value="2-Hacid_dh_C"/>
    <property type="match status" value="1"/>
</dbReference>
<protein>
    <submittedName>
        <fullName evidence="7">Glycerate dehydrogenase</fullName>
    </submittedName>
</protein>
<dbReference type="STRING" id="1085623.GNIT_0596"/>
<dbReference type="InterPro" id="IPR006140">
    <property type="entry name" value="D-isomer_DH_NAD-bd"/>
</dbReference>
<name>G4QEI7_GLANF</name>
<evidence type="ECO:0000313" key="8">
    <source>
        <dbReference type="Proteomes" id="UP000009282"/>
    </source>
</evidence>
<comment type="similarity">
    <text evidence="1 4">Belongs to the D-isomer specific 2-hydroxyacid dehydrogenase family.</text>
</comment>
<dbReference type="RefSeq" id="WP_014107627.1">
    <property type="nucleotide sequence ID" value="NC_016041.1"/>
</dbReference>
<evidence type="ECO:0000259" key="6">
    <source>
        <dbReference type="Pfam" id="PF02826"/>
    </source>
</evidence>
<evidence type="ECO:0000256" key="1">
    <source>
        <dbReference type="ARBA" id="ARBA00005854"/>
    </source>
</evidence>
<dbReference type="PANTHER" id="PTHR43761:SF1">
    <property type="entry name" value="D-ISOMER SPECIFIC 2-HYDROXYACID DEHYDROGENASE CATALYTIC DOMAIN-CONTAINING PROTEIN-RELATED"/>
    <property type="match status" value="1"/>
</dbReference>
<dbReference type="InterPro" id="IPR029753">
    <property type="entry name" value="D-isomer_DH_CS"/>
</dbReference>
<dbReference type="InterPro" id="IPR036291">
    <property type="entry name" value="NAD(P)-bd_dom_sf"/>
</dbReference>